<evidence type="ECO:0000313" key="2">
    <source>
        <dbReference type="EMBL" id="TWW64926.1"/>
    </source>
</evidence>
<proteinExistence type="predicted"/>
<dbReference type="Proteomes" id="UP000324091">
    <property type="component" value="Chromosome 22"/>
</dbReference>
<evidence type="ECO:0000313" key="3">
    <source>
        <dbReference type="Proteomes" id="UP000324091"/>
    </source>
</evidence>
<name>A0A5C6NCQ3_9TELE</name>
<feature type="compositionally biased region" description="Basic and acidic residues" evidence="1">
    <location>
        <begin position="1"/>
        <end position="41"/>
    </location>
</feature>
<dbReference type="EMBL" id="RHFK02000015">
    <property type="protein sequence ID" value="TWW64926.1"/>
    <property type="molecule type" value="Genomic_DNA"/>
</dbReference>
<reference evidence="2 3" key="1">
    <citation type="submission" date="2019-04" db="EMBL/GenBank/DDBJ databases">
        <title>Chromosome genome assembly for Takifugu flavidus.</title>
        <authorList>
            <person name="Xiao S."/>
        </authorList>
    </citation>
    <scope>NUCLEOTIDE SEQUENCE [LARGE SCALE GENOMIC DNA]</scope>
    <source>
        <strain evidence="2">HTHZ2018</strain>
        <tissue evidence="2">Muscle</tissue>
    </source>
</reference>
<accession>A0A5C6NCQ3</accession>
<evidence type="ECO:0000256" key="1">
    <source>
        <dbReference type="SAM" id="MobiDB-lite"/>
    </source>
</evidence>
<comment type="caution">
    <text evidence="2">The sequence shown here is derived from an EMBL/GenBank/DDBJ whole genome shotgun (WGS) entry which is preliminary data.</text>
</comment>
<feature type="region of interest" description="Disordered" evidence="1">
    <location>
        <begin position="1"/>
        <end position="46"/>
    </location>
</feature>
<protein>
    <submittedName>
        <fullName evidence="2">Uncharacterized protein</fullName>
    </submittedName>
</protein>
<organism evidence="2 3">
    <name type="scientific">Takifugu flavidus</name>
    <name type="common">sansaifugu</name>
    <dbReference type="NCBI Taxonomy" id="433684"/>
    <lineage>
        <taxon>Eukaryota</taxon>
        <taxon>Metazoa</taxon>
        <taxon>Chordata</taxon>
        <taxon>Craniata</taxon>
        <taxon>Vertebrata</taxon>
        <taxon>Euteleostomi</taxon>
        <taxon>Actinopterygii</taxon>
        <taxon>Neopterygii</taxon>
        <taxon>Teleostei</taxon>
        <taxon>Neoteleostei</taxon>
        <taxon>Acanthomorphata</taxon>
        <taxon>Eupercaria</taxon>
        <taxon>Tetraodontiformes</taxon>
        <taxon>Tetradontoidea</taxon>
        <taxon>Tetraodontidae</taxon>
        <taxon>Takifugu</taxon>
    </lineage>
</organism>
<keyword evidence="3" id="KW-1185">Reference proteome</keyword>
<sequence length="62" mass="7311">MGGLGRERERRGEDEERRGEERRGEERRGEERRGEERRGEETMTQWGDRGLSALAYNSIAKM</sequence>
<dbReference type="AlphaFoldDB" id="A0A5C6NCQ3"/>
<gene>
    <name evidence="2" type="ORF">D4764_22G0005730</name>
</gene>